<reference evidence="1" key="1">
    <citation type="submission" date="2020-02" db="EMBL/GenBank/DDBJ databases">
        <authorList>
            <person name="Meier V. D."/>
        </authorList>
    </citation>
    <scope>NUCLEOTIDE SEQUENCE</scope>
    <source>
        <strain evidence="1">AVDCRST_MAG65</strain>
    </source>
</reference>
<dbReference type="AlphaFoldDB" id="A0A6J4SC93"/>
<proteinExistence type="predicted"/>
<accession>A0A6J4SC93</accession>
<feature type="non-terminal residue" evidence="1">
    <location>
        <position position="32"/>
    </location>
</feature>
<protein>
    <submittedName>
        <fullName evidence="1">Uncharacterized protein</fullName>
    </submittedName>
</protein>
<feature type="non-terminal residue" evidence="1">
    <location>
        <position position="1"/>
    </location>
</feature>
<dbReference type="EMBL" id="CADCVL010000376">
    <property type="protein sequence ID" value="CAA9494505.1"/>
    <property type="molecule type" value="Genomic_DNA"/>
</dbReference>
<name>A0A6J4SC93_9ACTN</name>
<sequence>GCNEGPRLPAHVLCRVARHAGCDDRSRSQVQL</sequence>
<gene>
    <name evidence="1" type="ORF">AVDCRST_MAG65-2221</name>
</gene>
<organism evidence="1">
    <name type="scientific">uncultured Solirubrobacteraceae bacterium</name>
    <dbReference type="NCBI Taxonomy" id="1162706"/>
    <lineage>
        <taxon>Bacteria</taxon>
        <taxon>Bacillati</taxon>
        <taxon>Actinomycetota</taxon>
        <taxon>Thermoleophilia</taxon>
        <taxon>Solirubrobacterales</taxon>
        <taxon>Solirubrobacteraceae</taxon>
        <taxon>environmental samples</taxon>
    </lineage>
</organism>
<evidence type="ECO:0000313" key="1">
    <source>
        <dbReference type="EMBL" id="CAA9494505.1"/>
    </source>
</evidence>